<evidence type="ECO:0000259" key="2">
    <source>
        <dbReference type="Pfam" id="PF08787"/>
    </source>
</evidence>
<feature type="signal peptide" evidence="1">
    <location>
        <begin position="1"/>
        <end position="19"/>
    </location>
</feature>
<keyword evidence="3" id="KW-0456">Lyase</keyword>
<proteinExistence type="predicted"/>
<feature type="domain" description="Alginate lyase 2" evidence="2">
    <location>
        <begin position="46"/>
        <end position="280"/>
    </location>
</feature>
<organism evidence="3 4">
    <name type="scientific">Shewanella gaetbuli</name>
    <dbReference type="NCBI Taxonomy" id="220752"/>
    <lineage>
        <taxon>Bacteria</taxon>
        <taxon>Pseudomonadati</taxon>
        <taxon>Pseudomonadota</taxon>
        <taxon>Gammaproteobacteria</taxon>
        <taxon>Alteromonadales</taxon>
        <taxon>Shewanellaceae</taxon>
        <taxon>Shewanella</taxon>
    </lineage>
</organism>
<gene>
    <name evidence="3" type="ORF">L2672_04370</name>
</gene>
<dbReference type="GO" id="GO:0016829">
    <property type="term" value="F:lyase activity"/>
    <property type="evidence" value="ECO:0007669"/>
    <property type="project" value="UniProtKB-KW"/>
</dbReference>
<dbReference type="SUPFAM" id="SSF49899">
    <property type="entry name" value="Concanavalin A-like lectins/glucanases"/>
    <property type="match status" value="1"/>
</dbReference>
<dbReference type="RefSeq" id="WP_248994608.1">
    <property type="nucleotide sequence ID" value="NZ_JAKIKP010000002.1"/>
</dbReference>
<dbReference type="InterPro" id="IPR013320">
    <property type="entry name" value="ConA-like_dom_sf"/>
</dbReference>
<name>A0A9X2CG15_9GAMM</name>
<dbReference type="EMBL" id="JAKIKP010000002">
    <property type="protein sequence ID" value="MCL1141933.1"/>
    <property type="molecule type" value="Genomic_DNA"/>
</dbReference>
<protein>
    <submittedName>
        <fullName evidence="3">Polysaccharide lyase family 7 protein</fullName>
    </submittedName>
</protein>
<dbReference type="Proteomes" id="UP001139333">
    <property type="component" value="Unassembled WGS sequence"/>
</dbReference>
<dbReference type="Pfam" id="PF08787">
    <property type="entry name" value="Alginate_lyase2"/>
    <property type="match status" value="1"/>
</dbReference>
<accession>A0A9X2CG15</accession>
<dbReference type="AlphaFoldDB" id="A0A9X2CG15"/>
<dbReference type="Gene3D" id="2.60.120.200">
    <property type="match status" value="1"/>
</dbReference>
<evidence type="ECO:0000313" key="4">
    <source>
        <dbReference type="Proteomes" id="UP001139333"/>
    </source>
</evidence>
<sequence>MIVKLPLLFAAMLSTSAIADITIYEPNPDYGVPNESPQFSAILSQSKLQISDPQAGKGNQIQVAEDSDFSQVVNRYFHINKDNQALVFKMSGDHRRNEIRVHKNFRTDLPNTFYRLSTEFMPIEPEASMAHSDISQNEITYLQVHNKGTNDAGDNNIPHPLLRVVWKQEANGVKGHYWAIIKANALICKGERGKANINNPECKAENAYKHYDLGQYVAGKPLNIDIVTGNSKLAIWVDDKQAVNHDISYWQPFLSYYKAGVYNQFSHGESHAEFSKLTFTKEVK</sequence>
<evidence type="ECO:0000256" key="1">
    <source>
        <dbReference type="SAM" id="SignalP"/>
    </source>
</evidence>
<evidence type="ECO:0000313" key="3">
    <source>
        <dbReference type="EMBL" id="MCL1141933.1"/>
    </source>
</evidence>
<keyword evidence="4" id="KW-1185">Reference proteome</keyword>
<comment type="caution">
    <text evidence="3">The sequence shown here is derived from an EMBL/GenBank/DDBJ whole genome shotgun (WGS) entry which is preliminary data.</text>
</comment>
<feature type="chain" id="PRO_5040789388" evidence="1">
    <location>
        <begin position="20"/>
        <end position="284"/>
    </location>
</feature>
<keyword evidence="1" id="KW-0732">Signal</keyword>
<dbReference type="InterPro" id="IPR014895">
    <property type="entry name" value="Alginate_lyase_2"/>
</dbReference>
<reference evidence="3" key="1">
    <citation type="submission" date="2022-01" db="EMBL/GenBank/DDBJ databases">
        <title>Whole genome-based taxonomy of the Shewanellaceae.</title>
        <authorList>
            <person name="Martin-Rodriguez A.J."/>
        </authorList>
    </citation>
    <scope>NUCLEOTIDE SEQUENCE</scope>
    <source>
        <strain evidence="3">DSM 16422</strain>
    </source>
</reference>